<dbReference type="KEGG" id="lhb:D1010_09550"/>
<proteinExistence type="predicted"/>
<accession>A0A5P8M543</accession>
<protein>
    <submittedName>
        <fullName evidence="1">Uncharacterized protein</fullName>
    </submittedName>
</protein>
<evidence type="ECO:0000313" key="2">
    <source>
        <dbReference type="Proteomes" id="UP000326779"/>
    </source>
</evidence>
<reference evidence="1 2" key="1">
    <citation type="submission" date="2019-10" db="EMBL/GenBank/DDBJ databases">
        <title>The completed genome of Lactobacillus harbinensis M1.</title>
        <authorList>
            <person name="Zheng Y."/>
        </authorList>
    </citation>
    <scope>NUCLEOTIDE SEQUENCE [LARGE SCALE GENOMIC DNA]</scope>
    <source>
        <strain evidence="1 2">M1</strain>
    </source>
</reference>
<gene>
    <name evidence="1" type="ORF">D1010_09550</name>
</gene>
<organism evidence="1 2">
    <name type="scientific">Schleiferilactobacillus harbinensis</name>
    <dbReference type="NCBI Taxonomy" id="304207"/>
    <lineage>
        <taxon>Bacteria</taxon>
        <taxon>Bacillati</taxon>
        <taxon>Bacillota</taxon>
        <taxon>Bacilli</taxon>
        <taxon>Lactobacillales</taxon>
        <taxon>Lactobacillaceae</taxon>
        <taxon>Schleiferilactobacillus</taxon>
    </lineage>
</organism>
<dbReference type="AlphaFoldDB" id="A0A5P8M543"/>
<evidence type="ECO:0000313" key="1">
    <source>
        <dbReference type="EMBL" id="QFR23632.1"/>
    </source>
</evidence>
<dbReference type="RefSeq" id="WP_152260834.1">
    <property type="nucleotide sequence ID" value="NZ_CP045143.1"/>
</dbReference>
<dbReference type="EMBL" id="CP045143">
    <property type="protein sequence ID" value="QFR23632.1"/>
    <property type="molecule type" value="Genomic_DNA"/>
</dbReference>
<sequence>MPNKNIFFNDEDIEKVQDTLVQHPELGSFTATVRWMIQMFQEPASKGKETAGNEERIVTLQSKLNAMSKEQQLQTQGLFNLLRAMNVETGKDISNEPTYLDARRTVNSQINRAVTAQSSHTRTHEIE</sequence>
<dbReference type="Proteomes" id="UP000326779">
    <property type="component" value="Chromosome"/>
</dbReference>
<name>A0A5P8M543_9LACO</name>